<organism evidence="2 3">
    <name type="scientific">Aquariibacter albus</name>
    <dbReference type="NCBI Taxonomy" id="2759899"/>
    <lineage>
        <taxon>Bacteria</taxon>
        <taxon>Pseudomonadati</taxon>
        <taxon>Pseudomonadota</taxon>
        <taxon>Betaproteobacteria</taxon>
        <taxon>Burkholderiales</taxon>
        <taxon>Sphaerotilaceae</taxon>
        <taxon>Aquariibacter</taxon>
    </lineage>
</organism>
<evidence type="ECO:0000259" key="1">
    <source>
        <dbReference type="PROSITE" id="PS51819"/>
    </source>
</evidence>
<evidence type="ECO:0000313" key="2">
    <source>
        <dbReference type="EMBL" id="MBB1162851.1"/>
    </source>
</evidence>
<dbReference type="InterPro" id="IPR037523">
    <property type="entry name" value="VOC_core"/>
</dbReference>
<dbReference type="PANTHER" id="PTHR39175:SF1">
    <property type="entry name" value="FAMILY PROTEIN, PUTATIVE (AFU_ORTHOLOGUE AFUA_3G15060)-RELATED"/>
    <property type="match status" value="1"/>
</dbReference>
<feature type="domain" description="VOC" evidence="1">
    <location>
        <begin position="7"/>
        <end position="119"/>
    </location>
</feature>
<comment type="caution">
    <text evidence="2">The sequence shown here is derived from an EMBL/GenBank/DDBJ whole genome shotgun (WGS) entry which is preliminary data.</text>
</comment>
<accession>A0A839HTY5</accession>
<evidence type="ECO:0000313" key="3">
    <source>
        <dbReference type="Proteomes" id="UP000586093"/>
    </source>
</evidence>
<dbReference type="InterPro" id="IPR004360">
    <property type="entry name" value="Glyas_Fos-R_dOase_dom"/>
</dbReference>
<reference evidence="2 3" key="1">
    <citation type="submission" date="2020-08" db="EMBL/GenBank/DDBJ databases">
        <title>Aquariorum lacteus gen. nov., sp. nov., a new member of the family Comamonadaceae, isolated from freshwater aquarium.</title>
        <authorList>
            <person name="Chun S.-J."/>
        </authorList>
    </citation>
    <scope>NUCLEOTIDE SEQUENCE [LARGE SCALE GENOMIC DNA]</scope>
    <source>
        <strain evidence="2 3">SJAQ100</strain>
    </source>
</reference>
<dbReference type="Gene3D" id="3.10.180.10">
    <property type="entry name" value="2,3-Dihydroxybiphenyl 1,2-Dioxygenase, domain 1"/>
    <property type="match status" value="1"/>
</dbReference>
<dbReference type="InterPro" id="IPR029068">
    <property type="entry name" value="Glyas_Bleomycin-R_OHBP_Dase"/>
</dbReference>
<dbReference type="Proteomes" id="UP000586093">
    <property type="component" value="Unassembled WGS sequence"/>
</dbReference>
<dbReference type="SUPFAM" id="SSF54593">
    <property type="entry name" value="Glyoxalase/Bleomycin resistance protein/Dihydroxybiphenyl dioxygenase"/>
    <property type="match status" value="1"/>
</dbReference>
<dbReference type="RefSeq" id="WP_182665200.1">
    <property type="nucleotide sequence ID" value="NZ_JACIVI010000005.1"/>
</dbReference>
<dbReference type="PROSITE" id="PS51819">
    <property type="entry name" value="VOC"/>
    <property type="match status" value="1"/>
</dbReference>
<gene>
    <name evidence="2" type="ORF">H4F90_12775</name>
</gene>
<dbReference type="PANTHER" id="PTHR39175">
    <property type="entry name" value="FAMILY PROTEIN, PUTATIVE (AFU_ORTHOLOGUE AFUA_3G15060)-RELATED"/>
    <property type="match status" value="1"/>
</dbReference>
<sequence length="136" mass="15176">MAAEIQALDHVQLPIPLGGARQARAFYEQALGLVEWRDPRLDQPGVLRYRLGSQRLDLCEGAYTGVAPQAHLALQVHALDALHARLQAAGWPVDRQALDAQVRLYVEDPFGNRLELIERLALPRVPLHVDPQRLAI</sequence>
<keyword evidence="3" id="KW-1185">Reference proteome</keyword>
<dbReference type="EMBL" id="JACIVI010000005">
    <property type="protein sequence ID" value="MBB1162851.1"/>
    <property type="molecule type" value="Genomic_DNA"/>
</dbReference>
<protein>
    <submittedName>
        <fullName evidence="2">VOC family protein</fullName>
    </submittedName>
</protein>
<dbReference type="Pfam" id="PF00903">
    <property type="entry name" value="Glyoxalase"/>
    <property type="match status" value="1"/>
</dbReference>
<name>A0A839HTY5_9BURK</name>
<dbReference type="AlphaFoldDB" id="A0A839HTY5"/>
<proteinExistence type="predicted"/>